<evidence type="ECO:0000313" key="10">
    <source>
        <dbReference type="Proteomes" id="UP000238634"/>
    </source>
</evidence>
<dbReference type="InterPro" id="IPR005891">
    <property type="entry name" value="DevC"/>
</dbReference>
<sequence>MFAIPLAWLQLKRETIRLLVALAGIGFAVILMFLQLGFQDALFESAVTLHQNLDGDIFLISPQSTSLIAMKSFPDRRLYQSMGFAGVESISPIYLGFGIWKNPFWEGPPTSQTRSILVIGMVPGDSVFLLPEVKANQAQLRLTDVVLFDRASRTEFGPITEKFEALKATGGLVKSEIESRRVEVGGLFNLGASFGADGNLITSDLNFRRIFSDRKKGLIDIGLIKLKSGADLEKTLERFKQNLPGELRTDPKKTTNQTQEDFVVGDVRVLSKKAFITLEENYWKESTAIGFIFTLGTAIGFVVGTVIVYQILYTDVTDHLAEYATLKAMGYKNRYLLSVVFQEAIILAVMGFIPGYILSIGLYNLTRNATALPIAMTLNRAILVLCLAILMCVISGSIAVRKVQDADPADIF</sequence>
<dbReference type="PANTHER" id="PTHR43738">
    <property type="entry name" value="ABC TRANSPORTER, MEMBRANE PROTEIN"/>
    <property type="match status" value="1"/>
</dbReference>
<name>A0A2T1DNI8_9CYAN</name>
<evidence type="ECO:0000256" key="6">
    <source>
        <dbReference type="ARBA" id="ARBA00023136"/>
    </source>
</evidence>
<dbReference type="RefSeq" id="WP_073069079.1">
    <property type="nucleotide sequence ID" value="NZ_MPPI01000001.1"/>
</dbReference>
<keyword evidence="3" id="KW-1003">Cell membrane</keyword>
<keyword evidence="10" id="KW-1185">Reference proteome</keyword>
<dbReference type="EMBL" id="PVWG01000001">
    <property type="protein sequence ID" value="PSB22058.1"/>
    <property type="molecule type" value="Genomic_DNA"/>
</dbReference>
<dbReference type="PANTHER" id="PTHR43738:SF1">
    <property type="entry name" value="HEMIN TRANSPORT SYSTEM PERMEASE PROTEIN HRTB-RELATED"/>
    <property type="match status" value="1"/>
</dbReference>
<comment type="subcellular location">
    <subcellularLocation>
        <location evidence="1">Cell membrane</location>
        <topology evidence="1">Multi-pass membrane protein</topology>
    </subcellularLocation>
</comment>
<feature type="transmembrane region" description="Helical" evidence="7">
    <location>
        <begin position="344"/>
        <end position="365"/>
    </location>
</feature>
<proteinExistence type="predicted"/>
<evidence type="ECO:0000256" key="2">
    <source>
        <dbReference type="ARBA" id="ARBA00022448"/>
    </source>
</evidence>
<protein>
    <submittedName>
        <fullName evidence="9">ABC transporter</fullName>
    </submittedName>
</protein>
<evidence type="ECO:0000256" key="5">
    <source>
        <dbReference type="ARBA" id="ARBA00022989"/>
    </source>
</evidence>
<keyword evidence="2" id="KW-0813">Transport</keyword>
<comment type="caution">
    <text evidence="9">The sequence shown here is derived from an EMBL/GenBank/DDBJ whole genome shotgun (WGS) entry which is preliminary data.</text>
</comment>
<gene>
    <name evidence="9" type="ORF">C7B65_01195</name>
</gene>
<evidence type="ECO:0000259" key="8">
    <source>
        <dbReference type="Pfam" id="PF02687"/>
    </source>
</evidence>
<evidence type="ECO:0000256" key="4">
    <source>
        <dbReference type="ARBA" id="ARBA00022692"/>
    </source>
</evidence>
<dbReference type="OrthoDB" id="180999at2"/>
<feature type="transmembrane region" description="Helical" evidence="7">
    <location>
        <begin position="288"/>
        <end position="312"/>
    </location>
</feature>
<evidence type="ECO:0000256" key="1">
    <source>
        <dbReference type="ARBA" id="ARBA00004651"/>
    </source>
</evidence>
<dbReference type="Proteomes" id="UP000238634">
    <property type="component" value="Unassembled WGS sequence"/>
</dbReference>
<dbReference type="STRING" id="1920490.GCA_001895925_00789"/>
<dbReference type="AlphaFoldDB" id="A0A2T1DNI8"/>
<feature type="transmembrane region" description="Helical" evidence="7">
    <location>
        <begin position="377"/>
        <end position="400"/>
    </location>
</feature>
<evidence type="ECO:0000256" key="7">
    <source>
        <dbReference type="SAM" id="Phobius"/>
    </source>
</evidence>
<keyword evidence="5 7" id="KW-1133">Transmembrane helix</keyword>
<evidence type="ECO:0000313" key="9">
    <source>
        <dbReference type="EMBL" id="PSB22058.1"/>
    </source>
</evidence>
<feature type="transmembrane region" description="Helical" evidence="7">
    <location>
        <begin position="15"/>
        <end position="34"/>
    </location>
</feature>
<dbReference type="InterPro" id="IPR003838">
    <property type="entry name" value="ABC3_permease_C"/>
</dbReference>
<reference evidence="9 10" key="1">
    <citation type="submission" date="2018-02" db="EMBL/GenBank/DDBJ databases">
        <authorList>
            <person name="Cohen D.B."/>
            <person name="Kent A.D."/>
        </authorList>
    </citation>
    <scope>NUCLEOTIDE SEQUENCE [LARGE SCALE GENOMIC DNA]</scope>
    <source>
        <strain evidence="9 10">ULC007</strain>
    </source>
</reference>
<keyword evidence="6 7" id="KW-0472">Membrane</keyword>
<dbReference type="GO" id="GO:0005886">
    <property type="term" value="C:plasma membrane"/>
    <property type="evidence" value="ECO:0007669"/>
    <property type="project" value="UniProtKB-SubCell"/>
</dbReference>
<organism evidence="9 10">
    <name type="scientific">Phormidesmis priestleyi ULC007</name>
    <dbReference type="NCBI Taxonomy" id="1920490"/>
    <lineage>
        <taxon>Bacteria</taxon>
        <taxon>Bacillati</taxon>
        <taxon>Cyanobacteriota</taxon>
        <taxon>Cyanophyceae</taxon>
        <taxon>Leptolyngbyales</taxon>
        <taxon>Leptolyngbyaceae</taxon>
        <taxon>Phormidesmis</taxon>
    </lineage>
</organism>
<dbReference type="Pfam" id="PF02687">
    <property type="entry name" value="FtsX"/>
    <property type="match status" value="1"/>
</dbReference>
<evidence type="ECO:0000256" key="3">
    <source>
        <dbReference type="ARBA" id="ARBA00022475"/>
    </source>
</evidence>
<reference evidence="9 10" key="2">
    <citation type="submission" date="2018-03" db="EMBL/GenBank/DDBJ databases">
        <title>The ancient ancestry and fast evolution of plastids.</title>
        <authorList>
            <person name="Moore K.R."/>
            <person name="Magnabosco C."/>
            <person name="Momper L."/>
            <person name="Gold D.A."/>
            <person name="Bosak T."/>
            <person name="Fournier G.P."/>
        </authorList>
    </citation>
    <scope>NUCLEOTIDE SEQUENCE [LARGE SCALE GENOMIC DNA]</scope>
    <source>
        <strain evidence="9 10">ULC007</strain>
    </source>
</reference>
<dbReference type="InterPro" id="IPR051125">
    <property type="entry name" value="ABC-4/HrtB_transporter"/>
</dbReference>
<keyword evidence="4 7" id="KW-0812">Transmembrane</keyword>
<dbReference type="PIRSF" id="PIRSF031773">
    <property type="entry name" value="DevC"/>
    <property type="match status" value="1"/>
</dbReference>
<accession>A0A2T1DNI8</accession>
<feature type="domain" description="ABC3 transporter permease C-terminal" evidence="8">
    <location>
        <begin position="298"/>
        <end position="403"/>
    </location>
</feature>